<protein>
    <submittedName>
        <fullName evidence="3">J domain-containing protein</fullName>
    </submittedName>
</protein>
<dbReference type="EMBL" id="JBHUDJ010000003">
    <property type="protein sequence ID" value="MFD1587180.1"/>
    <property type="molecule type" value="Genomic_DNA"/>
</dbReference>
<dbReference type="Proteomes" id="UP001597119">
    <property type="component" value="Unassembled WGS sequence"/>
</dbReference>
<name>A0ABD6CAN4_9EURY</name>
<sequence>MLPEALDTLPQWVVDGALLGLALSLAVAGLFYVLVRFFPSETPEYQTEVDSETRRRAEMRDYLDAIGEQYAEGHFVEGQHVAFYLPKRDVAITFDARAYYRIARTDTEPVLVEHELPGVALGYRLPFETPDVDFGADENGRLSPREAAHAALGLPVGATVDEIKGAYRERVKEVHPDHGGDEDEFKRLREAYTTAKKHAG</sequence>
<reference evidence="3 4" key="1">
    <citation type="journal article" date="2019" name="Int. J. Syst. Evol. Microbiol.">
        <title>The Global Catalogue of Microorganisms (GCM) 10K type strain sequencing project: providing services to taxonomists for standard genome sequencing and annotation.</title>
        <authorList>
            <consortium name="The Broad Institute Genomics Platform"/>
            <consortium name="The Broad Institute Genome Sequencing Center for Infectious Disease"/>
            <person name="Wu L."/>
            <person name="Ma J."/>
        </authorList>
    </citation>
    <scope>NUCLEOTIDE SEQUENCE [LARGE SCALE GENOMIC DNA]</scope>
    <source>
        <strain evidence="3 4">CGMCC 1.12125</strain>
    </source>
</reference>
<accession>A0ABD6CAN4</accession>
<dbReference type="RefSeq" id="WP_247374612.1">
    <property type="nucleotide sequence ID" value="NZ_JALLGV010000001.1"/>
</dbReference>
<comment type="caution">
    <text evidence="3">The sequence shown here is derived from an EMBL/GenBank/DDBJ whole genome shotgun (WGS) entry which is preliminary data.</text>
</comment>
<dbReference type="SMART" id="SM00271">
    <property type="entry name" value="DnaJ"/>
    <property type="match status" value="1"/>
</dbReference>
<keyword evidence="1" id="KW-1133">Transmembrane helix</keyword>
<dbReference type="PROSITE" id="PS50076">
    <property type="entry name" value="DNAJ_2"/>
    <property type="match status" value="1"/>
</dbReference>
<dbReference type="InterPro" id="IPR036869">
    <property type="entry name" value="J_dom_sf"/>
</dbReference>
<feature type="transmembrane region" description="Helical" evidence="1">
    <location>
        <begin position="12"/>
        <end position="35"/>
    </location>
</feature>
<evidence type="ECO:0000313" key="4">
    <source>
        <dbReference type="Proteomes" id="UP001597119"/>
    </source>
</evidence>
<keyword evidence="1" id="KW-0812">Transmembrane</keyword>
<dbReference type="InterPro" id="IPR001623">
    <property type="entry name" value="DnaJ_domain"/>
</dbReference>
<dbReference type="Pfam" id="PF00226">
    <property type="entry name" value="DnaJ"/>
    <property type="match status" value="1"/>
</dbReference>
<feature type="domain" description="J" evidence="2">
    <location>
        <begin position="147"/>
        <end position="200"/>
    </location>
</feature>
<proteinExistence type="predicted"/>
<gene>
    <name evidence="3" type="ORF">ACFR9U_09305</name>
</gene>
<organism evidence="3 4">
    <name type="scientific">Halorientalis brevis</name>
    <dbReference type="NCBI Taxonomy" id="1126241"/>
    <lineage>
        <taxon>Archaea</taxon>
        <taxon>Methanobacteriati</taxon>
        <taxon>Methanobacteriota</taxon>
        <taxon>Stenosarchaea group</taxon>
        <taxon>Halobacteria</taxon>
        <taxon>Halobacteriales</taxon>
        <taxon>Haloarculaceae</taxon>
        <taxon>Halorientalis</taxon>
    </lineage>
</organism>
<keyword evidence="4" id="KW-1185">Reference proteome</keyword>
<dbReference type="AlphaFoldDB" id="A0ABD6CAN4"/>
<evidence type="ECO:0000313" key="3">
    <source>
        <dbReference type="EMBL" id="MFD1587180.1"/>
    </source>
</evidence>
<dbReference type="Gene3D" id="1.10.287.110">
    <property type="entry name" value="DnaJ domain"/>
    <property type="match status" value="1"/>
</dbReference>
<dbReference type="SUPFAM" id="SSF46565">
    <property type="entry name" value="Chaperone J-domain"/>
    <property type="match status" value="1"/>
</dbReference>
<evidence type="ECO:0000259" key="2">
    <source>
        <dbReference type="PROSITE" id="PS50076"/>
    </source>
</evidence>
<evidence type="ECO:0000256" key="1">
    <source>
        <dbReference type="SAM" id="Phobius"/>
    </source>
</evidence>
<dbReference type="CDD" id="cd06257">
    <property type="entry name" value="DnaJ"/>
    <property type="match status" value="1"/>
</dbReference>
<keyword evidence="1" id="KW-0472">Membrane</keyword>